<evidence type="ECO:0000256" key="1">
    <source>
        <dbReference type="ARBA" id="ARBA00022630"/>
    </source>
</evidence>
<dbReference type="InterPro" id="IPR036683">
    <property type="entry name" value="CO_DH_flav_C_dom_sf"/>
</dbReference>
<dbReference type="Gene3D" id="3.30.390.50">
    <property type="entry name" value="CO dehydrogenase flavoprotein, C-terminal domain"/>
    <property type="match status" value="1"/>
</dbReference>
<evidence type="ECO:0000259" key="4">
    <source>
        <dbReference type="PROSITE" id="PS51387"/>
    </source>
</evidence>
<dbReference type="PANTHER" id="PTHR42659:SF2">
    <property type="entry name" value="XANTHINE DEHYDROGENASE SUBUNIT C-RELATED"/>
    <property type="match status" value="1"/>
</dbReference>
<dbReference type="EMBL" id="VSSQ01046991">
    <property type="protein sequence ID" value="MPN00963.1"/>
    <property type="molecule type" value="Genomic_DNA"/>
</dbReference>
<name>A0A645EK77_9ZZZZ</name>
<dbReference type="Pfam" id="PF00941">
    <property type="entry name" value="FAD_binding_5"/>
    <property type="match status" value="1"/>
</dbReference>
<gene>
    <name evidence="5" type="primary">ndhF_11</name>
    <name evidence="5" type="ORF">SDC9_148161</name>
</gene>
<accession>A0A645EK77</accession>
<dbReference type="EC" id="1.17.1.5" evidence="5"/>
<dbReference type="InterPro" id="IPR016166">
    <property type="entry name" value="FAD-bd_PCMH"/>
</dbReference>
<dbReference type="PROSITE" id="PS51387">
    <property type="entry name" value="FAD_PCMH"/>
    <property type="match status" value="1"/>
</dbReference>
<dbReference type="AlphaFoldDB" id="A0A645EK77"/>
<evidence type="ECO:0000313" key="5">
    <source>
        <dbReference type="EMBL" id="MPN00963.1"/>
    </source>
</evidence>
<reference evidence="5" key="1">
    <citation type="submission" date="2019-08" db="EMBL/GenBank/DDBJ databases">
        <authorList>
            <person name="Kucharzyk K."/>
            <person name="Murdoch R.W."/>
            <person name="Higgins S."/>
            <person name="Loffler F."/>
        </authorList>
    </citation>
    <scope>NUCLEOTIDE SEQUENCE</scope>
</reference>
<dbReference type="SMART" id="SM01092">
    <property type="entry name" value="CO_deh_flav_C"/>
    <property type="match status" value="1"/>
</dbReference>
<dbReference type="InterPro" id="IPR005107">
    <property type="entry name" value="CO_DH_flav_C"/>
</dbReference>
<keyword evidence="2" id="KW-0274">FAD</keyword>
<evidence type="ECO:0000256" key="2">
    <source>
        <dbReference type="ARBA" id="ARBA00022827"/>
    </source>
</evidence>
<dbReference type="SUPFAM" id="SSF56176">
    <property type="entry name" value="FAD-binding/transporter-associated domain-like"/>
    <property type="match status" value="1"/>
</dbReference>
<dbReference type="PANTHER" id="PTHR42659">
    <property type="entry name" value="XANTHINE DEHYDROGENASE SUBUNIT C-RELATED"/>
    <property type="match status" value="1"/>
</dbReference>
<dbReference type="Gene3D" id="3.30.465.10">
    <property type="match status" value="1"/>
</dbReference>
<dbReference type="Pfam" id="PF03450">
    <property type="entry name" value="CO_deh_flav_C"/>
    <property type="match status" value="1"/>
</dbReference>
<sequence>MAGATDVIIRLRDHLIAPDYVIDLKNIPDIDGITFSEENGLHIGALATMTQIATNEHVLRHYPYLAEAAAYVGGRQIRNRATCVGNIVNASPLADTATPLYCHDAVVEIFGLPGAREIPIQEFILFVRKVALKPGELVTGIRVPYLPGAKGVFRKVARRNEVDLSTVCGTLVRTGEGFRIAMGSVAPTPLRLPKTEALLSGKPLTDALIAEAAALAATEVSPIDDVRADRQYRLDIVSYLVRDGLAKLR</sequence>
<dbReference type="GO" id="GO:0050138">
    <property type="term" value="F:nicotinate dehydrogenase activity"/>
    <property type="evidence" value="ECO:0007669"/>
    <property type="project" value="UniProtKB-EC"/>
</dbReference>
<dbReference type="SUPFAM" id="SSF55447">
    <property type="entry name" value="CO dehydrogenase flavoprotein C-terminal domain-like"/>
    <property type="match status" value="1"/>
</dbReference>
<protein>
    <submittedName>
        <fullName evidence="5">Nicotinate dehydrogenase FAD-subunit</fullName>
        <ecNumber evidence="5">1.17.1.5</ecNumber>
    </submittedName>
</protein>
<evidence type="ECO:0000256" key="3">
    <source>
        <dbReference type="ARBA" id="ARBA00023002"/>
    </source>
</evidence>
<dbReference type="InterPro" id="IPR002346">
    <property type="entry name" value="Mopterin_DH_FAD-bd"/>
</dbReference>
<feature type="domain" description="FAD-binding PCMH-type" evidence="4">
    <location>
        <begin position="1"/>
        <end position="148"/>
    </location>
</feature>
<comment type="caution">
    <text evidence="5">The sequence shown here is derived from an EMBL/GenBank/DDBJ whole genome shotgun (WGS) entry which is preliminary data.</text>
</comment>
<dbReference type="InterPro" id="IPR036318">
    <property type="entry name" value="FAD-bd_PCMH-like_sf"/>
</dbReference>
<dbReference type="InterPro" id="IPR016169">
    <property type="entry name" value="FAD-bd_PCMH_sub2"/>
</dbReference>
<dbReference type="GO" id="GO:0071949">
    <property type="term" value="F:FAD binding"/>
    <property type="evidence" value="ECO:0007669"/>
    <property type="project" value="InterPro"/>
</dbReference>
<proteinExistence type="predicted"/>
<dbReference type="InterPro" id="IPR051312">
    <property type="entry name" value="Diverse_Substr_Oxidored"/>
</dbReference>
<organism evidence="5">
    <name type="scientific">bioreactor metagenome</name>
    <dbReference type="NCBI Taxonomy" id="1076179"/>
    <lineage>
        <taxon>unclassified sequences</taxon>
        <taxon>metagenomes</taxon>
        <taxon>ecological metagenomes</taxon>
    </lineage>
</organism>
<keyword evidence="3 5" id="KW-0560">Oxidoreductase</keyword>
<keyword evidence="1" id="KW-0285">Flavoprotein</keyword>